<evidence type="ECO:0000313" key="1">
    <source>
        <dbReference type="EMBL" id="MPN29764.1"/>
    </source>
</evidence>
<organism evidence="1">
    <name type="scientific">bioreactor metagenome</name>
    <dbReference type="NCBI Taxonomy" id="1076179"/>
    <lineage>
        <taxon>unclassified sequences</taxon>
        <taxon>metagenomes</taxon>
        <taxon>ecological metagenomes</taxon>
    </lineage>
</organism>
<reference evidence="1" key="1">
    <citation type="submission" date="2019-08" db="EMBL/GenBank/DDBJ databases">
        <authorList>
            <person name="Kucharzyk K."/>
            <person name="Murdoch R.W."/>
            <person name="Higgins S."/>
            <person name="Loffler F."/>
        </authorList>
    </citation>
    <scope>NUCLEOTIDE SEQUENCE</scope>
</reference>
<dbReference type="EMBL" id="VSSQ01080612">
    <property type="protein sequence ID" value="MPN29764.1"/>
    <property type="molecule type" value="Genomic_DNA"/>
</dbReference>
<dbReference type="AlphaFoldDB" id="A0A645H0C9"/>
<proteinExistence type="predicted"/>
<accession>A0A645H0C9</accession>
<sequence>MKSTSKFKFSKITKKLTPWAGVAGVFSLGFLPCPGCGAPMLWHLWPVAGVLALHTLHVERKKKQGLSELINETEATKDGA</sequence>
<comment type="caution">
    <text evidence="1">The sequence shown here is derived from an EMBL/GenBank/DDBJ whole genome shotgun (WGS) entry which is preliminary data.</text>
</comment>
<protein>
    <submittedName>
        <fullName evidence="1">Uncharacterized protein</fullName>
    </submittedName>
</protein>
<gene>
    <name evidence="1" type="ORF">SDC9_177217</name>
</gene>
<name>A0A645H0C9_9ZZZZ</name>